<comment type="caution">
    <text evidence="1">The sequence shown here is derived from an EMBL/GenBank/DDBJ whole genome shotgun (WGS) entry which is preliminary data.</text>
</comment>
<proteinExistence type="predicted"/>
<evidence type="ECO:0000313" key="2">
    <source>
        <dbReference type="Proteomes" id="UP001152561"/>
    </source>
</evidence>
<reference evidence="2" key="1">
    <citation type="journal article" date="2023" name="Proc. Natl. Acad. Sci. U.S.A.">
        <title>Genomic and structural basis for evolution of tropane alkaloid biosynthesis.</title>
        <authorList>
            <person name="Wanga Y.-J."/>
            <person name="Taina T."/>
            <person name="Yua J.-Y."/>
            <person name="Lia J."/>
            <person name="Xua B."/>
            <person name="Chenc J."/>
            <person name="D'Auriad J.C."/>
            <person name="Huanga J.-P."/>
            <person name="Huanga S.-X."/>
        </authorList>
    </citation>
    <scope>NUCLEOTIDE SEQUENCE [LARGE SCALE GENOMIC DNA]</scope>
    <source>
        <strain evidence="2">cv. KIB-2019</strain>
    </source>
</reference>
<organism evidence="1 2">
    <name type="scientific">Anisodus acutangulus</name>
    <dbReference type="NCBI Taxonomy" id="402998"/>
    <lineage>
        <taxon>Eukaryota</taxon>
        <taxon>Viridiplantae</taxon>
        <taxon>Streptophyta</taxon>
        <taxon>Embryophyta</taxon>
        <taxon>Tracheophyta</taxon>
        <taxon>Spermatophyta</taxon>
        <taxon>Magnoliopsida</taxon>
        <taxon>eudicotyledons</taxon>
        <taxon>Gunneridae</taxon>
        <taxon>Pentapetalae</taxon>
        <taxon>asterids</taxon>
        <taxon>lamiids</taxon>
        <taxon>Solanales</taxon>
        <taxon>Solanaceae</taxon>
        <taxon>Solanoideae</taxon>
        <taxon>Hyoscyameae</taxon>
        <taxon>Anisodus</taxon>
    </lineage>
</organism>
<sequence>MICLHLLAQIASPSYLESRAAEIEKFEVVFKDGDRCERGCWSKDVGSKTSNGTSIHQGATAGVPCDGIFSPSDLWISSFLPLTRLIIKKI</sequence>
<keyword evidence="2" id="KW-1185">Reference proteome</keyword>
<dbReference type="Proteomes" id="UP001152561">
    <property type="component" value="Unassembled WGS sequence"/>
</dbReference>
<accession>A0A9Q1L1P4</accession>
<name>A0A9Q1L1P4_9SOLA</name>
<dbReference type="EMBL" id="JAJAGQ010000024">
    <property type="protein sequence ID" value="KAJ8526434.1"/>
    <property type="molecule type" value="Genomic_DNA"/>
</dbReference>
<evidence type="ECO:0000313" key="1">
    <source>
        <dbReference type="EMBL" id="KAJ8526434.1"/>
    </source>
</evidence>
<dbReference type="OrthoDB" id="10469138at2759"/>
<protein>
    <submittedName>
        <fullName evidence="1">Uncharacterized protein</fullName>
    </submittedName>
</protein>
<dbReference type="AlphaFoldDB" id="A0A9Q1L1P4"/>
<gene>
    <name evidence="1" type="ORF">K7X08_028911</name>
</gene>